<dbReference type="Gene3D" id="1.10.150.280">
    <property type="entry name" value="AF1531-like domain"/>
    <property type="match status" value="1"/>
</dbReference>
<dbReference type="GO" id="GO:0015627">
    <property type="term" value="C:type II protein secretion system complex"/>
    <property type="evidence" value="ECO:0007669"/>
    <property type="project" value="TreeGrafter"/>
</dbReference>
<accession>A0A7C3UXN8</accession>
<dbReference type="InterPro" id="IPR010994">
    <property type="entry name" value="RuvA_2-like"/>
</dbReference>
<organism evidence="1">
    <name type="scientific">candidate division WOR-3 bacterium</name>
    <dbReference type="NCBI Taxonomy" id="2052148"/>
    <lineage>
        <taxon>Bacteria</taxon>
        <taxon>Bacteria division WOR-3</taxon>
    </lineage>
</organism>
<protein>
    <submittedName>
        <fullName evidence="1">Helix-hairpin-helix domain-containing protein</fullName>
    </submittedName>
</protein>
<proteinExistence type="predicted"/>
<dbReference type="PANTHER" id="PTHR21180">
    <property type="entry name" value="ENDONUCLEASE/EXONUCLEASE/PHOSPHATASE FAMILY DOMAIN-CONTAINING PROTEIN 1"/>
    <property type="match status" value="1"/>
</dbReference>
<name>A0A7C3UXN8_UNCW3</name>
<evidence type="ECO:0000313" key="1">
    <source>
        <dbReference type="EMBL" id="HGE99922.1"/>
    </source>
</evidence>
<dbReference type="GO" id="GO:0015628">
    <property type="term" value="P:protein secretion by the type II secretion system"/>
    <property type="evidence" value="ECO:0007669"/>
    <property type="project" value="TreeGrafter"/>
</dbReference>
<reference evidence="1" key="1">
    <citation type="journal article" date="2020" name="mSystems">
        <title>Genome- and Community-Level Interaction Insights into Carbon Utilization and Element Cycling Functions of Hydrothermarchaeota in Hydrothermal Sediment.</title>
        <authorList>
            <person name="Zhou Z."/>
            <person name="Liu Y."/>
            <person name="Xu W."/>
            <person name="Pan J."/>
            <person name="Luo Z.H."/>
            <person name="Li M."/>
        </authorList>
    </citation>
    <scope>NUCLEOTIDE SEQUENCE [LARGE SCALE GENOMIC DNA]</scope>
    <source>
        <strain evidence="1">SpSt-906</strain>
    </source>
</reference>
<comment type="caution">
    <text evidence="1">The sequence shown here is derived from an EMBL/GenBank/DDBJ whole genome shotgun (WGS) entry which is preliminary data.</text>
</comment>
<dbReference type="EMBL" id="DTMQ01000046">
    <property type="protein sequence ID" value="HGE99922.1"/>
    <property type="molecule type" value="Genomic_DNA"/>
</dbReference>
<dbReference type="InterPro" id="IPR051675">
    <property type="entry name" value="Endo/Exo/Phosphatase_dom_1"/>
</dbReference>
<dbReference type="PANTHER" id="PTHR21180:SF32">
    <property type="entry name" value="ENDONUCLEASE_EXONUCLEASE_PHOSPHATASE FAMILY DOMAIN-CONTAINING PROTEIN 1"/>
    <property type="match status" value="1"/>
</dbReference>
<dbReference type="SUPFAM" id="SSF47781">
    <property type="entry name" value="RuvA domain 2-like"/>
    <property type="match status" value="1"/>
</dbReference>
<gene>
    <name evidence="1" type="ORF">ENX07_07650</name>
</gene>
<dbReference type="Pfam" id="PF12836">
    <property type="entry name" value="HHH_3"/>
    <property type="match status" value="1"/>
</dbReference>
<sequence length="580" mass="68404">MWHFLKGLRFELWHKVALPIAGVPYYKFRVEIITLVFLLLFLEIKPDEFPVIGNYGESLLEELRDKPIEINSCGLEDLLRLPGVEEELAQAIMKEREKRGGFKNLSDLLTIKGMNFELWERIAPFLVIREKGVKTPRDLLRDFKFRSGFFPEGIYQFTRFNLQEKDLSFLFLTEKDRGDLLFDFTSFHLTGQEGRFYWVLGDFFPIGPELIFSPPYFHFYRNFAFGSFCRRNLEPLRFVSETHYLRGLGITFSGKKGSETSLFLNSKSLDAMVDTSGVVQKIYYTGEHRDSLSRTCKGRLKEKGVGWQMRWQSGEASFLSFFSFNDYRDNFSFGRKLLLLGFSIRGKVLEQKWGWEWAKSLPGDWGMVSWMSQNWRSTSYWIRLSYQKGNFFNLYGYHPNYQPGNDELLFDTKLRFSFPFFTFSFSYNTKTNFTYDSLPHQLSFEWQGREKRLEWKISEKIYLGEEKSGSGVEITYRFSPNLFLRSGIMAKYQRDKRGFKFSAQIKISDLTISGYKAFLKEGIDFYHLETEGYEDNNYLTEKVAKVIIGYGREIGFRKFNFGLGIAKREKYSYDFKIEVK</sequence>
<dbReference type="AlphaFoldDB" id="A0A7C3UXN8"/>